<dbReference type="InterPro" id="IPR028889">
    <property type="entry name" value="USP"/>
</dbReference>
<dbReference type="SUPFAM" id="SSF54001">
    <property type="entry name" value="Cysteine proteinases"/>
    <property type="match status" value="1"/>
</dbReference>
<dbReference type="PROSITE" id="PS00972">
    <property type="entry name" value="USP_1"/>
    <property type="match status" value="1"/>
</dbReference>
<dbReference type="PANTHER" id="PTHR24006:SF915">
    <property type="entry name" value="UBIQUITIN CARBOXYL-TERMINAL HYDROLASE-RELATED"/>
    <property type="match status" value="1"/>
</dbReference>
<reference evidence="3" key="1">
    <citation type="submission" date="2021-01" db="EMBL/GenBank/DDBJ databases">
        <authorList>
            <person name="Zahm M."/>
            <person name="Roques C."/>
            <person name="Cabau C."/>
            <person name="Klopp C."/>
            <person name="Donnadieu C."/>
            <person name="Jouanno E."/>
            <person name="Lampietro C."/>
            <person name="Louis A."/>
            <person name="Herpin A."/>
            <person name="Echchiki A."/>
            <person name="Berthelot C."/>
            <person name="Parey E."/>
            <person name="Roest-Crollius H."/>
            <person name="Braasch I."/>
            <person name="Postlethwait J."/>
            <person name="Bobe J."/>
            <person name="Montfort J."/>
            <person name="Bouchez O."/>
            <person name="Begum T."/>
            <person name="Mejri S."/>
            <person name="Adams A."/>
            <person name="Chen W.-J."/>
            <person name="Guiguen Y."/>
        </authorList>
    </citation>
    <scope>NUCLEOTIDE SEQUENCE</scope>
    <source>
        <strain evidence="3">YG-15Mar2019-1</strain>
        <tissue evidence="3">Brain</tissue>
    </source>
</reference>
<dbReference type="GO" id="GO:0004843">
    <property type="term" value="F:cysteine-type deubiquitinase activity"/>
    <property type="evidence" value="ECO:0007669"/>
    <property type="project" value="InterPro"/>
</dbReference>
<proteinExistence type="predicted"/>
<organism evidence="3 4">
    <name type="scientific">Megalops atlanticus</name>
    <name type="common">Tarpon</name>
    <name type="synonym">Clupea gigantea</name>
    <dbReference type="NCBI Taxonomy" id="7932"/>
    <lineage>
        <taxon>Eukaryota</taxon>
        <taxon>Metazoa</taxon>
        <taxon>Chordata</taxon>
        <taxon>Craniata</taxon>
        <taxon>Vertebrata</taxon>
        <taxon>Euteleostomi</taxon>
        <taxon>Actinopterygii</taxon>
        <taxon>Neopterygii</taxon>
        <taxon>Teleostei</taxon>
        <taxon>Elopiformes</taxon>
        <taxon>Megalopidae</taxon>
        <taxon>Megalops</taxon>
    </lineage>
</organism>
<dbReference type="InterPro" id="IPR038765">
    <property type="entry name" value="Papain-like_cys_pep_sf"/>
</dbReference>
<dbReference type="GO" id="GO:0016579">
    <property type="term" value="P:protein deubiquitination"/>
    <property type="evidence" value="ECO:0007669"/>
    <property type="project" value="InterPro"/>
</dbReference>
<evidence type="ECO:0000313" key="4">
    <source>
        <dbReference type="Proteomes" id="UP001046870"/>
    </source>
</evidence>
<dbReference type="GO" id="GO:0005829">
    <property type="term" value="C:cytosol"/>
    <property type="evidence" value="ECO:0007669"/>
    <property type="project" value="TreeGrafter"/>
</dbReference>
<dbReference type="CDD" id="cd02257">
    <property type="entry name" value="Peptidase_C19"/>
    <property type="match status" value="1"/>
</dbReference>
<name>A0A9D3TCQ1_MEGAT</name>
<dbReference type="Gene3D" id="3.90.70.10">
    <property type="entry name" value="Cysteine proteinases"/>
    <property type="match status" value="1"/>
</dbReference>
<evidence type="ECO:0000259" key="2">
    <source>
        <dbReference type="PROSITE" id="PS50235"/>
    </source>
</evidence>
<dbReference type="Pfam" id="PF00443">
    <property type="entry name" value="UCH"/>
    <property type="match status" value="1"/>
</dbReference>
<dbReference type="Proteomes" id="UP001046870">
    <property type="component" value="Chromosome 5"/>
</dbReference>
<dbReference type="GO" id="GO:0005634">
    <property type="term" value="C:nucleus"/>
    <property type="evidence" value="ECO:0007669"/>
    <property type="project" value="TreeGrafter"/>
</dbReference>
<dbReference type="PROSITE" id="PS50330">
    <property type="entry name" value="UIM"/>
    <property type="match status" value="1"/>
</dbReference>
<comment type="caution">
    <text evidence="3">The sequence shown here is derived from an EMBL/GenBank/DDBJ whole genome shotgun (WGS) entry which is preliminary data.</text>
</comment>
<dbReference type="OrthoDB" id="289038at2759"/>
<accession>A0A9D3TCQ1</accession>
<feature type="region of interest" description="Disordered" evidence="1">
    <location>
        <begin position="1"/>
        <end position="20"/>
    </location>
</feature>
<feature type="compositionally biased region" description="Polar residues" evidence="1">
    <location>
        <begin position="119"/>
        <end position="134"/>
    </location>
</feature>
<dbReference type="GO" id="GO:0000082">
    <property type="term" value="P:G1/S transition of mitotic cell cycle"/>
    <property type="evidence" value="ECO:0007669"/>
    <property type="project" value="TreeGrafter"/>
</dbReference>
<protein>
    <recommendedName>
        <fullName evidence="2">USP domain-containing protein</fullName>
    </recommendedName>
</protein>
<dbReference type="AlphaFoldDB" id="A0A9D3TCQ1"/>
<dbReference type="InterPro" id="IPR018200">
    <property type="entry name" value="USP_CS"/>
</dbReference>
<dbReference type="EMBL" id="JAFDVH010000005">
    <property type="protein sequence ID" value="KAG7478342.1"/>
    <property type="molecule type" value="Genomic_DNA"/>
</dbReference>
<keyword evidence="4" id="KW-1185">Reference proteome</keyword>
<gene>
    <name evidence="3" type="ORF">MATL_G00079440</name>
</gene>
<dbReference type="InterPro" id="IPR003903">
    <property type="entry name" value="UIM_dom"/>
</dbReference>
<sequence length="518" mass="57249">METASPANETAAQTVSEVTAGTPSREGYIPLLFSTPAASLSLALSSSLYPAPIALPTPFLARVKASPKAHNAWAQKPSPSVSPSPTLTINTLKSAPKERSATAIIGESIWDVPGERTPKSPNVPASSHHGTSGSLHRPDIRSQAWNRCRRDDTQLGLPNIGNTCYMNATLQCLFGLHHFIDEIRRPGVWRPELGSHLFKSLSDVHSARASGNMHHKAELLRTFKMAVANTFGDFSGDEQQDAHEFLSVLLSQLKEEWESLKRRGALDAHACPVESNFDFRLQVTRTCCRCGAQVFRTEVYSHLSLDIVPQGTLQDSLRHYFKPTQVECRCERCPGQQASVSMKLESLPRVLVIQLKRFSMDSSWNMRKLENKVKISQELSLNLHCVQNIKPPREADRTAGDSIGPLDGLSEEEQIKLAIELSLKGSAPPPAVQDQGRVGQGEKTAAQGHRYTIKSILSHLGQSTTCGHYVSDSADGDSWLTFDDRTVRRSSQENVLQLREKSAYLLFYVYSHTADQRC</sequence>
<evidence type="ECO:0000256" key="1">
    <source>
        <dbReference type="SAM" id="MobiDB-lite"/>
    </source>
</evidence>
<dbReference type="PROSITE" id="PS50235">
    <property type="entry name" value="USP_3"/>
    <property type="match status" value="1"/>
</dbReference>
<dbReference type="InterPro" id="IPR001394">
    <property type="entry name" value="Peptidase_C19_UCH"/>
</dbReference>
<dbReference type="InterPro" id="IPR050164">
    <property type="entry name" value="Peptidase_C19"/>
</dbReference>
<feature type="region of interest" description="Disordered" evidence="1">
    <location>
        <begin position="107"/>
        <end position="139"/>
    </location>
</feature>
<feature type="domain" description="USP" evidence="2">
    <location>
        <begin position="155"/>
        <end position="511"/>
    </location>
</feature>
<evidence type="ECO:0000313" key="3">
    <source>
        <dbReference type="EMBL" id="KAG7478342.1"/>
    </source>
</evidence>
<dbReference type="PANTHER" id="PTHR24006">
    <property type="entry name" value="UBIQUITIN CARBOXYL-TERMINAL HYDROLASE"/>
    <property type="match status" value="1"/>
</dbReference>